<keyword evidence="2" id="KW-1185">Reference proteome</keyword>
<evidence type="ECO:0000313" key="2">
    <source>
        <dbReference type="Proteomes" id="UP000887013"/>
    </source>
</evidence>
<dbReference type="AlphaFoldDB" id="A0A8X6Q862"/>
<dbReference type="EMBL" id="BMAW01125188">
    <property type="protein sequence ID" value="GFU11228.1"/>
    <property type="molecule type" value="Genomic_DNA"/>
</dbReference>
<gene>
    <name evidence="1" type="primary">SLC9A8_1</name>
    <name evidence="1" type="ORF">NPIL_631461</name>
</gene>
<proteinExistence type="predicted"/>
<reference evidence="1" key="1">
    <citation type="submission" date="2020-08" db="EMBL/GenBank/DDBJ databases">
        <title>Multicomponent nature underlies the extraordinary mechanical properties of spider dragline silk.</title>
        <authorList>
            <person name="Kono N."/>
            <person name="Nakamura H."/>
            <person name="Mori M."/>
            <person name="Yoshida Y."/>
            <person name="Ohtoshi R."/>
            <person name="Malay A.D."/>
            <person name="Moran D.A.P."/>
            <person name="Tomita M."/>
            <person name="Numata K."/>
            <person name="Arakawa K."/>
        </authorList>
    </citation>
    <scope>NUCLEOTIDE SEQUENCE</scope>
</reference>
<organism evidence="1 2">
    <name type="scientific">Nephila pilipes</name>
    <name type="common">Giant wood spider</name>
    <name type="synonym">Nephila maculata</name>
    <dbReference type="NCBI Taxonomy" id="299642"/>
    <lineage>
        <taxon>Eukaryota</taxon>
        <taxon>Metazoa</taxon>
        <taxon>Ecdysozoa</taxon>
        <taxon>Arthropoda</taxon>
        <taxon>Chelicerata</taxon>
        <taxon>Arachnida</taxon>
        <taxon>Araneae</taxon>
        <taxon>Araneomorphae</taxon>
        <taxon>Entelegynae</taxon>
        <taxon>Araneoidea</taxon>
        <taxon>Nephilidae</taxon>
        <taxon>Nephila</taxon>
    </lineage>
</organism>
<accession>A0A8X6Q862</accession>
<comment type="caution">
    <text evidence="1">The sequence shown here is derived from an EMBL/GenBank/DDBJ whole genome shotgun (WGS) entry which is preliminary data.</text>
</comment>
<evidence type="ECO:0000313" key="1">
    <source>
        <dbReference type="EMBL" id="GFU11228.1"/>
    </source>
</evidence>
<dbReference type="Proteomes" id="UP000887013">
    <property type="component" value="Unassembled WGS sequence"/>
</dbReference>
<sequence length="126" mass="14641">MGIRKHQGNFLKPSRLFVFVEWKLIGLQMCLQKRESSKKKKEDCQSEICLIKTEKLGEAIDAEDVEEADLFGSHNWFLKLDANYLKPFFTRKMASRSGSICGSKFSQDFDMDWYKYVNDPSAEESP</sequence>
<name>A0A8X6Q862_NEPPI</name>
<dbReference type="OrthoDB" id="6428185at2759"/>
<protein>
    <submittedName>
        <fullName evidence="1">Uncharacterized protein</fullName>
    </submittedName>
</protein>